<keyword evidence="3" id="KW-1185">Reference proteome</keyword>
<accession>K9WM37</accession>
<organism evidence="2 3">
    <name type="scientific">Allocoleopsis franciscana PCC 7113</name>
    <dbReference type="NCBI Taxonomy" id="1173027"/>
    <lineage>
        <taxon>Bacteria</taxon>
        <taxon>Bacillati</taxon>
        <taxon>Cyanobacteriota</taxon>
        <taxon>Cyanophyceae</taxon>
        <taxon>Coleofasciculales</taxon>
        <taxon>Coleofasciculaceae</taxon>
        <taxon>Allocoleopsis</taxon>
        <taxon>Allocoleopsis franciscana</taxon>
    </lineage>
</organism>
<dbReference type="eggNOG" id="ENOG502ZVJN">
    <property type="taxonomic scope" value="Bacteria"/>
</dbReference>
<dbReference type="KEGG" id="mic:Mic7113_5226"/>
<evidence type="ECO:0000256" key="1">
    <source>
        <dbReference type="SAM" id="Phobius"/>
    </source>
</evidence>
<gene>
    <name evidence="2" type="ORF">Mic7113_5226</name>
</gene>
<keyword evidence="1" id="KW-0472">Membrane</keyword>
<reference evidence="2 3" key="1">
    <citation type="submission" date="2012-06" db="EMBL/GenBank/DDBJ databases">
        <title>Finished chromosome of genome of Microcoleus sp. PCC 7113.</title>
        <authorList>
            <consortium name="US DOE Joint Genome Institute"/>
            <person name="Gugger M."/>
            <person name="Coursin T."/>
            <person name="Rippka R."/>
            <person name="Tandeau De Marsac N."/>
            <person name="Huntemann M."/>
            <person name="Wei C.-L."/>
            <person name="Han J."/>
            <person name="Detter J.C."/>
            <person name="Han C."/>
            <person name="Tapia R."/>
            <person name="Chen A."/>
            <person name="Kyrpides N."/>
            <person name="Mavromatis K."/>
            <person name="Markowitz V."/>
            <person name="Szeto E."/>
            <person name="Ivanova N."/>
            <person name="Pagani I."/>
            <person name="Pati A."/>
            <person name="Goodwin L."/>
            <person name="Nordberg H.P."/>
            <person name="Cantor M.N."/>
            <person name="Hua S.X."/>
            <person name="Woyke T."/>
            <person name="Kerfeld C.A."/>
        </authorList>
    </citation>
    <scope>NUCLEOTIDE SEQUENCE [LARGE SCALE GENOMIC DNA]</scope>
    <source>
        <strain evidence="2 3">PCC 7113</strain>
    </source>
</reference>
<proteinExistence type="predicted"/>
<name>K9WM37_9CYAN</name>
<dbReference type="Proteomes" id="UP000010471">
    <property type="component" value="Chromosome"/>
</dbReference>
<dbReference type="HOGENOM" id="CLU_3060436_0_0_3"/>
<sequence length="54" mass="6053">MPSIILILLLLLVGLMFTEVLVFFPLEIVNSFRPLTSLSLVVVLLVFLWCFGGD</sequence>
<feature type="transmembrane region" description="Helical" evidence="1">
    <location>
        <begin position="32"/>
        <end position="51"/>
    </location>
</feature>
<protein>
    <submittedName>
        <fullName evidence="2">Uncharacterized protein</fullName>
    </submittedName>
</protein>
<evidence type="ECO:0000313" key="2">
    <source>
        <dbReference type="EMBL" id="AFZ20876.1"/>
    </source>
</evidence>
<keyword evidence="1" id="KW-0812">Transmembrane</keyword>
<dbReference type="STRING" id="1173027.Mic7113_5226"/>
<keyword evidence="1" id="KW-1133">Transmembrane helix</keyword>
<dbReference type="EMBL" id="CP003630">
    <property type="protein sequence ID" value="AFZ20876.1"/>
    <property type="molecule type" value="Genomic_DNA"/>
</dbReference>
<evidence type="ECO:0000313" key="3">
    <source>
        <dbReference type="Proteomes" id="UP000010471"/>
    </source>
</evidence>
<dbReference type="AlphaFoldDB" id="K9WM37"/>